<reference evidence="11 12" key="1">
    <citation type="journal article" date="2018" name="Nat. Ecol. Evol.">
        <title>Genomic signatures of mitonuclear coevolution across populations of Tigriopus californicus.</title>
        <authorList>
            <person name="Barreto F.S."/>
            <person name="Watson E.T."/>
            <person name="Lima T.G."/>
            <person name="Willett C.S."/>
            <person name="Edmands S."/>
            <person name="Li W."/>
            <person name="Burton R.S."/>
        </authorList>
    </citation>
    <scope>NUCLEOTIDE SEQUENCE [LARGE SCALE GENOMIC DNA]</scope>
    <source>
        <strain evidence="11 12">San Diego</strain>
    </source>
</reference>
<evidence type="ECO:0000259" key="10">
    <source>
        <dbReference type="PROSITE" id="PS50026"/>
    </source>
</evidence>
<dbReference type="GO" id="GO:0007219">
    <property type="term" value="P:Notch signaling pathway"/>
    <property type="evidence" value="ECO:0007669"/>
    <property type="project" value="TreeGrafter"/>
</dbReference>
<evidence type="ECO:0000313" key="11">
    <source>
        <dbReference type="EMBL" id="TRY64352.1"/>
    </source>
</evidence>
<organism evidence="11 12">
    <name type="scientific">Tigriopus californicus</name>
    <name type="common">Marine copepod</name>
    <dbReference type="NCBI Taxonomy" id="6832"/>
    <lineage>
        <taxon>Eukaryota</taxon>
        <taxon>Metazoa</taxon>
        <taxon>Ecdysozoa</taxon>
        <taxon>Arthropoda</taxon>
        <taxon>Crustacea</taxon>
        <taxon>Multicrustacea</taxon>
        <taxon>Hexanauplia</taxon>
        <taxon>Copepoda</taxon>
        <taxon>Harpacticoida</taxon>
        <taxon>Harpacticidae</taxon>
        <taxon>Tigriopus</taxon>
    </lineage>
</organism>
<evidence type="ECO:0000256" key="2">
    <source>
        <dbReference type="ARBA" id="ARBA00022729"/>
    </source>
</evidence>
<evidence type="ECO:0000256" key="7">
    <source>
        <dbReference type="SAM" id="MobiDB-lite"/>
    </source>
</evidence>
<name>A0A553NFX0_TIGCA</name>
<dbReference type="CDD" id="cd00054">
    <property type="entry name" value="EGF_CA"/>
    <property type="match status" value="4"/>
</dbReference>
<keyword evidence="5" id="KW-0325">Glycoprotein</keyword>
<dbReference type="STRING" id="6832.A0A553NFX0"/>
<dbReference type="CDD" id="cd00110">
    <property type="entry name" value="LamG"/>
    <property type="match status" value="1"/>
</dbReference>
<proteinExistence type="predicted"/>
<dbReference type="InterPro" id="IPR000742">
    <property type="entry name" value="EGF"/>
</dbReference>
<dbReference type="InterPro" id="IPR001791">
    <property type="entry name" value="Laminin_G"/>
</dbReference>
<dbReference type="AlphaFoldDB" id="A0A553NFX0"/>
<dbReference type="InterPro" id="IPR018097">
    <property type="entry name" value="EGF_Ca-bd_CS"/>
</dbReference>
<evidence type="ECO:0000259" key="9">
    <source>
        <dbReference type="PROSITE" id="PS50025"/>
    </source>
</evidence>
<evidence type="ECO:0000256" key="4">
    <source>
        <dbReference type="ARBA" id="ARBA00023157"/>
    </source>
</evidence>
<sequence length="643" mass="70483">MEIDDGEWHTIKLERHGNSAKISVDDQFEEQGAAPGVNDMLNLEDSDVYFGAEVSFVSQTGGGGAETFNKGFVGCMDDIRLDGIALPVQLTDHSQVANLRRFNNVEFKCGPLSSPGVCGSQPCLNGGTCSEQNGEFQCACPVRFQGDQCDYDLDPCASNPCLYGAKCLNLKNDFHCECPLSLSGKRCHYGKYCNPNPCQHGGICEEGTRSAICKCRGYMGENCTIDINECLHQNPCQNGGSCINTEGGFQCLCPKSVRGLYCNENEALFPRLHEANARDNYTLKLEEVVAIICSLFLIVLLFMILILCKKIKIKQTSNGGGVITGGRNGASYHLKDNQENVTLNHNRAGTVYSKREQKLNNLEQAQQELPLLPPHALMTRPASYYAPSLGQEETSFNYEAPVRSYGSAADELEATLQRPRRPQDFIQNIQKPTAAVAPSIHPELVRGATGVDRNLMDNYFHKRSVFPVRQPMTKSMEELLAANDDIDFADGADDLSPNAQELPNSYDYHLHLNNYLPAHNVSETDTDEQTPMLSRNPFPRPNVNSYILSHNLNANGSETNSDMNGSIQALPEPPAATFSSGPLAKSLSKEGSGRSNASNPPPMNNGGSELDNICELEDSDDDEPPVVDVKPMKLLKNPRVTRV</sequence>
<dbReference type="InterPro" id="IPR001881">
    <property type="entry name" value="EGF-like_Ca-bd_dom"/>
</dbReference>
<gene>
    <name evidence="11" type="ORF">TCAL_15173</name>
</gene>
<keyword evidence="12" id="KW-1185">Reference proteome</keyword>
<feature type="domain" description="EGF-like" evidence="10">
    <location>
        <begin position="226"/>
        <end position="263"/>
    </location>
</feature>
<dbReference type="InterPro" id="IPR000152">
    <property type="entry name" value="EGF-type_Asp/Asn_hydroxyl_site"/>
</dbReference>
<feature type="domain" description="EGF-like" evidence="10">
    <location>
        <begin position="114"/>
        <end position="150"/>
    </location>
</feature>
<feature type="domain" description="EGF-like" evidence="10">
    <location>
        <begin position="152"/>
        <end position="188"/>
    </location>
</feature>
<dbReference type="PROSITE" id="PS00010">
    <property type="entry name" value="ASX_HYDROXYL"/>
    <property type="match status" value="2"/>
</dbReference>
<dbReference type="SMART" id="SM00179">
    <property type="entry name" value="EGF_CA"/>
    <property type="match status" value="3"/>
</dbReference>
<dbReference type="PROSITE" id="PS00022">
    <property type="entry name" value="EGF_1"/>
    <property type="match status" value="3"/>
</dbReference>
<dbReference type="PROSITE" id="PS01187">
    <property type="entry name" value="EGF_CA"/>
    <property type="match status" value="1"/>
</dbReference>
<evidence type="ECO:0000256" key="5">
    <source>
        <dbReference type="ARBA" id="ARBA00023180"/>
    </source>
</evidence>
<evidence type="ECO:0000256" key="3">
    <source>
        <dbReference type="ARBA" id="ARBA00022737"/>
    </source>
</evidence>
<dbReference type="Pfam" id="PF02210">
    <property type="entry name" value="Laminin_G_2"/>
    <property type="match status" value="1"/>
</dbReference>
<dbReference type="PROSITE" id="PS50026">
    <property type="entry name" value="EGF_3"/>
    <property type="match status" value="4"/>
</dbReference>
<evidence type="ECO:0000313" key="12">
    <source>
        <dbReference type="Proteomes" id="UP000318571"/>
    </source>
</evidence>
<keyword evidence="8" id="KW-1133">Transmembrane helix</keyword>
<accession>A0A553NFX0</accession>
<feature type="domain" description="Laminin G" evidence="9">
    <location>
        <begin position="1"/>
        <end position="109"/>
    </location>
</feature>
<keyword evidence="3" id="KW-0677">Repeat</keyword>
<dbReference type="PANTHER" id="PTHR12916:SF4">
    <property type="entry name" value="UNINFLATABLE, ISOFORM C"/>
    <property type="match status" value="1"/>
</dbReference>
<dbReference type="Pfam" id="PF00008">
    <property type="entry name" value="EGF"/>
    <property type="match status" value="2"/>
</dbReference>
<comment type="caution">
    <text evidence="11">The sequence shown here is derived from an EMBL/GenBank/DDBJ whole genome shotgun (WGS) entry which is preliminary data.</text>
</comment>
<feature type="disulfide bond" evidence="6">
    <location>
        <begin position="178"/>
        <end position="187"/>
    </location>
</feature>
<dbReference type="Gene3D" id="2.10.25.10">
    <property type="entry name" value="Laminin"/>
    <property type="match status" value="4"/>
</dbReference>
<dbReference type="GO" id="GO:0005509">
    <property type="term" value="F:calcium ion binding"/>
    <property type="evidence" value="ECO:0007669"/>
    <property type="project" value="InterPro"/>
</dbReference>
<dbReference type="GO" id="GO:0048513">
    <property type="term" value="P:animal organ development"/>
    <property type="evidence" value="ECO:0007669"/>
    <property type="project" value="UniProtKB-ARBA"/>
</dbReference>
<dbReference type="Gene3D" id="2.60.120.200">
    <property type="match status" value="1"/>
</dbReference>
<dbReference type="PANTHER" id="PTHR12916">
    <property type="entry name" value="CYTOCHROME C OXIDASE POLYPEPTIDE VIC-2"/>
    <property type="match status" value="1"/>
</dbReference>
<dbReference type="FunFam" id="2.10.25.10:FF:000095">
    <property type="entry name" value="Notch, isoform B"/>
    <property type="match status" value="1"/>
</dbReference>
<evidence type="ECO:0000256" key="8">
    <source>
        <dbReference type="SAM" id="Phobius"/>
    </source>
</evidence>
<feature type="compositionally biased region" description="Acidic residues" evidence="7">
    <location>
        <begin position="612"/>
        <end position="625"/>
    </location>
</feature>
<keyword evidence="2" id="KW-0732">Signal</keyword>
<dbReference type="SUPFAM" id="SSF49899">
    <property type="entry name" value="Concanavalin A-like lectins/glucanases"/>
    <property type="match status" value="1"/>
</dbReference>
<keyword evidence="8" id="KW-0812">Transmembrane</keyword>
<keyword evidence="1 6" id="KW-0245">EGF-like domain</keyword>
<dbReference type="Pfam" id="PF07645">
    <property type="entry name" value="EGF_CA"/>
    <property type="match status" value="1"/>
</dbReference>
<dbReference type="EMBL" id="VCGU01000458">
    <property type="protein sequence ID" value="TRY64352.1"/>
    <property type="molecule type" value="Genomic_DNA"/>
</dbReference>
<feature type="disulfide bond" evidence="6">
    <location>
        <begin position="140"/>
        <end position="149"/>
    </location>
</feature>
<keyword evidence="8" id="KW-0472">Membrane</keyword>
<dbReference type="Proteomes" id="UP000318571">
    <property type="component" value="Chromosome 10"/>
</dbReference>
<protein>
    <submittedName>
        <fullName evidence="11">Uncharacterized protein</fullName>
    </submittedName>
</protein>
<keyword evidence="4 6" id="KW-1015">Disulfide bond</keyword>
<evidence type="ECO:0000256" key="1">
    <source>
        <dbReference type="ARBA" id="ARBA00022536"/>
    </source>
</evidence>
<feature type="region of interest" description="Disordered" evidence="7">
    <location>
        <begin position="552"/>
        <end position="629"/>
    </location>
</feature>
<dbReference type="FunFam" id="2.10.25.10:FF:000125">
    <property type="entry name" value="Neurogenic locus notch protein-like"/>
    <property type="match status" value="1"/>
</dbReference>
<dbReference type="FunFam" id="2.10.25.10:FF:000173">
    <property type="entry name" value="Neurogenic locus notch protein 2"/>
    <property type="match status" value="1"/>
</dbReference>
<feature type="domain" description="EGF-like" evidence="10">
    <location>
        <begin position="189"/>
        <end position="224"/>
    </location>
</feature>
<dbReference type="PROSITE" id="PS50025">
    <property type="entry name" value="LAM_G_DOMAIN"/>
    <property type="match status" value="1"/>
</dbReference>
<feature type="disulfide bond" evidence="6">
    <location>
        <begin position="253"/>
        <end position="262"/>
    </location>
</feature>
<comment type="caution">
    <text evidence="6">Lacks conserved residue(s) required for the propagation of feature annotation.</text>
</comment>
<evidence type="ECO:0000256" key="6">
    <source>
        <dbReference type="PROSITE-ProRule" id="PRU00076"/>
    </source>
</evidence>
<dbReference type="InterPro" id="IPR013320">
    <property type="entry name" value="ConA-like_dom_sf"/>
</dbReference>
<dbReference type="GO" id="GO:0005112">
    <property type="term" value="F:Notch binding"/>
    <property type="evidence" value="ECO:0007669"/>
    <property type="project" value="TreeGrafter"/>
</dbReference>
<dbReference type="InterPro" id="IPR049883">
    <property type="entry name" value="NOTCH1_EGF-like"/>
</dbReference>
<dbReference type="SMART" id="SM00181">
    <property type="entry name" value="EGF"/>
    <property type="match status" value="4"/>
</dbReference>
<feature type="compositionally biased region" description="Polar residues" evidence="7">
    <location>
        <begin position="552"/>
        <end position="567"/>
    </location>
</feature>
<dbReference type="SUPFAM" id="SSF57196">
    <property type="entry name" value="EGF/Laminin"/>
    <property type="match status" value="4"/>
</dbReference>
<feature type="transmembrane region" description="Helical" evidence="8">
    <location>
        <begin position="288"/>
        <end position="308"/>
    </location>
</feature>